<dbReference type="GO" id="GO:0009055">
    <property type="term" value="F:electron transfer activity"/>
    <property type="evidence" value="ECO:0007669"/>
    <property type="project" value="InterPro"/>
</dbReference>
<dbReference type="EMBL" id="LHYK01000005">
    <property type="protein sequence ID" value="KXB08247.1"/>
    <property type="molecule type" value="Genomic_DNA"/>
</dbReference>
<evidence type="ECO:0000313" key="3">
    <source>
        <dbReference type="Proteomes" id="UP000070256"/>
    </source>
</evidence>
<dbReference type="Proteomes" id="UP000070256">
    <property type="component" value="Unassembled WGS sequence"/>
</dbReference>
<organism evidence="2 3">
    <name type="scientific">candidate division MSBL1 archaeon SCGC-AAA385D11</name>
    <dbReference type="NCBI Taxonomy" id="1698286"/>
    <lineage>
        <taxon>Archaea</taxon>
        <taxon>Methanobacteriati</taxon>
        <taxon>Methanobacteriota</taxon>
        <taxon>candidate division MSBL1</taxon>
    </lineage>
</organism>
<dbReference type="PATRIC" id="fig|1698286.3.peg.311"/>
<dbReference type="PANTHER" id="PTHR30038:SF8">
    <property type="entry name" value="ALDEHYDE FERREDOXIN OXIDOREDUCTASE"/>
    <property type="match status" value="1"/>
</dbReference>
<dbReference type="Gene3D" id="1.10.599.10">
    <property type="entry name" value="Aldehyde Ferredoxin Oxidoreductase Protein, subunit A, domain 3"/>
    <property type="match status" value="1"/>
</dbReference>
<accession>A0A133VPA6</accession>
<dbReference type="InterPro" id="IPR051919">
    <property type="entry name" value="W-dependent_AOR"/>
</dbReference>
<dbReference type="InterPro" id="IPR036021">
    <property type="entry name" value="Tungsten_al_ferr_oxy-like_C"/>
</dbReference>
<gene>
    <name evidence="2" type="ORF">AKJ58_00405</name>
</gene>
<evidence type="ECO:0000259" key="1">
    <source>
        <dbReference type="Pfam" id="PF01314"/>
    </source>
</evidence>
<name>A0A133VPA6_9EURY</name>
<evidence type="ECO:0000313" key="2">
    <source>
        <dbReference type="EMBL" id="KXB08247.1"/>
    </source>
</evidence>
<keyword evidence="3" id="KW-1185">Reference proteome</keyword>
<dbReference type="GO" id="GO:0051536">
    <property type="term" value="F:iron-sulfur cluster binding"/>
    <property type="evidence" value="ECO:0007669"/>
    <property type="project" value="InterPro"/>
</dbReference>
<reference evidence="2 3" key="1">
    <citation type="journal article" date="2016" name="Sci. Rep.">
        <title>Metabolic traits of an uncultured archaeal lineage -MSBL1- from brine pools of the Red Sea.</title>
        <authorList>
            <person name="Mwirichia R."/>
            <person name="Alam I."/>
            <person name="Rashid M."/>
            <person name="Vinu M."/>
            <person name="Ba-Alawi W."/>
            <person name="Anthony Kamau A."/>
            <person name="Kamanda Ngugi D."/>
            <person name="Goker M."/>
            <person name="Klenk H.P."/>
            <person name="Bajic V."/>
            <person name="Stingl U."/>
        </authorList>
    </citation>
    <scope>NUCLEOTIDE SEQUENCE [LARGE SCALE GENOMIC DNA]</scope>
    <source>
        <strain evidence="2">SCGC-AAA385D11</strain>
    </source>
</reference>
<feature type="domain" description="Aldehyde ferredoxin oxidoreductase C-terminal" evidence="1">
    <location>
        <begin position="3"/>
        <end position="91"/>
    </location>
</feature>
<sequence>VEEERWRQILSSLVVCFFARDIYKPEIVSDALNTVGFDLDKEDLNRIGKKIYQEKLKFKLREGFSLEELKLPERIFETPTPKGKLDEDKIKKAINYFKNEIIK</sequence>
<dbReference type="GO" id="GO:0016625">
    <property type="term" value="F:oxidoreductase activity, acting on the aldehyde or oxo group of donors, iron-sulfur protein as acceptor"/>
    <property type="evidence" value="ECO:0007669"/>
    <property type="project" value="InterPro"/>
</dbReference>
<dbReference type="PANTHER" id="PTHR30038">
    <property type="entry name" value="ALDEHYDE FERREDOXIN OXIDOREDUCTASE"/>
    <property type="match status" value="1"/>
</dbReference>
<dbReference type="InterPro" id="IPR001203">
    <property type="entry name" value="OxRdtase_Ald_Fedxn_C"/>
</dbReference>
<proteinExistence type="predicted"/>
<dbReference type="Pfam" id="PF01314">
    <property type="entry name" value="AFOR_C"/>
    <property type="match status" value="1"/>
</dbReference>
<dbReference type="SUPFAM" id="SSF48310">
    <property type="entry name" value="Aldehyde ferredoxin oxidoreductase, C-terminal domains"/>
    <property type="match status" value="1"/>
</dbReference>
<comment type="caution">
    <text evidence="2">The sequence shown here is derived from an EMBL/GenBank/DDBJ whole genome shotgun (WGS) entry which is preliminary data.</text>
</comment>
<protein>
    <submittedName>
        <fullName evidence="2">Aldehyde:ferredoxin oxidoreductase</fullName>
    </submittedName>
</protein>
<dbReference type="InterPro" id="IPR013985">
    <property type="entry name" value="Ald_Fedxn_OxRdtase_dom3"/>
</dbReference>
<dbReference type="AlphaFoldDB" id="A0A133VPA6"/>
<feature type="non-terminal residue" evidence="2">
    <location>
        <position position="1"/>
    </location>
</feature>